<dbReference type="RefSeq" id="WP_125446050.1">
    <property type="nucleotide sequence ID" value="NZ_JAHZQO010000004.1"/>
</dbReference>
<gene>
    <name evidence="1" type="ORF">D8791_01675</name>
</gene>
<dbReference type="InterPro" id="IPR035897">
    <property type="entry name" value="Toll_tir_struct_dom_sf"/>
</dbReference>
<organism evidence="1 2">
    <name type="scientific">Streptococcus cristatus</name>
    <dbReference type="NCBI Taxonomy" id="45634"/>
    <lineage>
        <taxon>Bacteria</taxon>
        <taxon>Bacillati</taxon>
        <taxon>Bacillota</taxon>
        <taxon>Bacilli</taxon>
        <taxon>Lactobacillales</taxon>
        <taxon>Streptococcaceae</taxon>
        <taxon>Streptococcus</taxon>
    </lineage>
</organism>
<protein>
    <recommendedName>
        <fullName evidence="3">TIR domain-containing protein</fullName>
    </recommendedName>
</protein>
<evidence type="ECO:0008006" key="3">
    <source>
        <dbReference type="Google" id="ProtNLM"/>
    </source>
</evidence>
<comment type="caution">
    <text evidence="1">The sequence shown here is derived from an EMBL/GenBank/DDBJ whole genome shotgun (WGS) entry which is preliminary data.</text>
</comment>
<dbReference type="AlphaFoldDB" id="A0A428GQT9"/>
<proteinExistence type="predicted"/>
<evidence type="ECO:0000313" key="1">
    <source>
        <dbReference type="EMBL" id="RSJ83878.1"/>
    </source>
</evidence>
<dbReference type="Gene3D" id="3.40.50.10140">
    <property type="entry name" value="Toll/interleukin-1 receptor homology (TIR) domain"/>
    <property type="match status" value="1"/>
</dbReference>
<dbReference type="SUPFAM" id="SSF52200">
    <property type="entry name" value="Toll/Interleukin receptor TIR domain"/>
    <property type="match status" value="1"/>
</dbReference>
<accession>A0A428GQT9</accession>
<name>A0A428GQT9_STRCR</name>
<evidence type="ECO:0000313" key="2">
    <source>
        <dbReference type="Proteomes" id="UP000272635"/>
    </source>
</evidence>
<dbReference type="Proteomes" id="UP000272635">
    <property type="component" value="Unassembled WGS sequence"/>
</dbReference>
<reference evidence="1 2" key="1">
    <citation type="submission" date="2018-11" db="EMBL/GenBank/DDBJ databases">
        <title>Species Designations Belie Phenotypic and Genotypic Heterogeneity in Oral Streptococci.</title>
        <authorList>
            <person name="Velsko I."/>
        </authorList>
    </citation>
    <scope>NUCLEOTIDE SEQUENCE [LARGE SCALE GENOMIC DNA]</scope>
    <source>
        <strain evidence="1 2">BCC41</strain>
    </source>
</reference>
<dbReference type="EMBL" id="RJPT01000001">
    <property type="protein sequence ID" value="RSJ83878.1"/>
    <property type="molecule type" value="Genomic_DNA"/>
</dbReference>
<sequence length="278" mass="32416">MSSFPFFGKRTSNEFENDEVNIFLSHNSKNKEYGDVLRELLIGVGLTNNKLIYTSNENNDVPFGKNIYDYLQEYLNGKTIVLFLLSSDYFSSVVCLNELGATWVKKHDYYNFYVPGFNLKDDKFLNSCIDSNSKGVFLNGDSQCRSALKRFLGFIFHHFELNCDNYRLEKELDEACGKFRKISVLKKEFTAKIAEVDERKAYIFCKLDTLLPIEEGFHEGESHWIQLSREYNKDIIEMVKKGKSITFIPNKITSFHDEAYGGKNFRNIYIDGKRIRIF</sequence>